<evidence type="ECO:0000313" key="12">
    <source>
        <dbReference type="Proteomes" id="UP001176940"/>
    </source>
</evidence>
<reference evidence="11" key="1">
    <citation type="submission" date="2023-07" db="EMBL/GenBank/DDBJ databases">
        <authorList>
            <person name="Stuckert A."/>
        </authorList>
    </citation>
    <scope>NUCLEOTIDE SEQUENCE</scope>
</reference>
<dbReference type="PROSITE" id="PS50837">
    <property type="entry name" value="NACHT"/>
    <property type="match status" value="1"/>
</dbReference>
<keyword evidence="6" id="KW-0067">ATP-binding</keyword>
<evidence type="ECO:0000256" key="8">
    <source>
        <dbReference type="ARBA" id="ARBA00023198"/>
    </source>
</evidence>
<protein>
    <recommendedName>
        <fullName evidence="10">NACHT domain-containing protein</fullName>
    </recommendedName>
</protein>
<dbReference type="InterPro" id="IPR032675">
    <property type="entry name" value="LRR_dom_sf"/>
</dbReference>
<evidence type="ECO:0000256" key="9">
    <source>
        <dbReference type="ARBA" id="ARBA00023233"/>
    </source>
</evidence>
<evidence type="ECO:0000313" key="11">
    <source>
        <dbReference type="EMBL" id="CAJ0948616.1"/>
    </source>
</evidence>
<dbReference type="SUPFAM" id="SSF52540">
    <property type="entry name" value="P-loop containing nucleoside triphosphate hydrolases"/>
    <property type="match status" value="1"/>
</dbReference>
<keyword evidence="9" id="KW-1271">Inflammasome</keyword>
<accession>A0ABN9LSN3</accession>
<evidence type="ECO:0000256" key="6">
    <source>
        <dbReference type="ARBA" id="ARBA00022840"/>
    </source>
</evidence>
<keyword evidence="7" id="KW-0832">Ubl conjugation</keyword>
<dbReference type="Pfam" id="PF05729">
    <property type="entry name" value="NACHT"/>
    <property type="match status" value="1"/>
</dbReference>
<keyword evidence="3" id="KW-0963">Cytoplasm</keyword>
<dbReference type="EMBL" id="CAUEEQ010028707">
    <property type="protein sequence ID" value="CAJ0948616.1"/>
    <property type="molecule type" value="Genomic_DNA"/>
</dbReference>
<dbReference type="InterPro" id="IPR007111">
    <property type="entry name" value="NACHT_NTPase"/>
</dbReference>
<evidence type="ECO:0000256" key="1">
    <source>
        <dbReference type="ARBA" id="ARBA00004110"/>
    </source>
</evidence>
<dbReference type="PANTHER" id="PTHR45690">
    <property type="entry name" value="NACHT, LRR AND PYD DOMAINS-CONTAINING PROTEIN 12"/>
    <property type="match status" value="1"/>
</dbReference>
<dbReference type="PANTHER" id="PTHR45690:SF19">
    <property type="entry name" value="NACHT, LRR AND PYD DOMAINS-CONTAINING PROTEIN 3"/>
    <property type="match status" value="1"/>
</dbReference>
<dbReference type="Pfam" id="PF17776">
    <property type="entry name" value="NLRC4_HD2"/>
    <property type="match status" value="1"/>
</dbReference>
<dbReference type="InterPro" id="IPR001611">
    <property type="entry name" value="Leu-rich_rpt"/>
</dbReference>
<dbReference type="Proteomes" id="UP001176940">
    <property type="component" value="Unassembled WGS sequence"/>
</dbReference>
<evidence type="ECO:0000256" key="3">
    <source>
        <dbReference type="ARBA" id="ARBA00022490"/>
    </source>
</evidence>
<feature type="domain" description="NACHT" evidence="10">
    <location>
        <begin position="107"/>
        <end position="238"/>
    </location>
</feature>
<comment type="subcellular location">
    <subcellularLocation>
        <location evidence="1">Inflammasome</location>
    </subcellularLocation>
</comment>
<proteinExistence type="inferred from homology"/>
<dbReference type="SUPFAM" id="SSF52047">
    <property type="entry name" value="RNI-like"/>
    <property type="match status" value="1"/>
</dbReference>
<dbReference type="Gene3D" id="3.80.10.10">
    <property type="entry name" value="Ribonuclease Inhibitor"/>
    <property type="match status" value="1"/>
</dbReference>
<keyword evidence="4" id="KW-0677">Repeat</keyword>
<sequence length="778" mass="89668">MPRLMKAVIKNHDVKNNHKEHLYSKTKKFVECQPLGCNQREESFPFNTHYVNLIILSADHFREHSENELIVTGERQVEYLKKKKNELQCIFTNKLFRWCHRSRLVPQMVMVSGVPGVGKTTLMQRIVYDWVKGDFYQRFSFVFFFKFRELNRLDNLSLETMILHQYPHLAPQLVSILQDPEKLLFIFDGLDESLHTMDFSSNHLCSHPKQLKPCGQIVVSLVRKSLLKGCSVLMTSRPTRLASINCNIFERKVEIIGFLTEERQMYFENFFSSPELAEKAFSYVKQNETLYTFCYLPSYCWIICTVLSRSFQTTSSDQPMSLLPKTVTQLFAIFIANILANHSLHKSDAQQLLRSIGWMAEHGVMNHRVIFEDRDLDSFHVDIKSKLLSSFLMESDEPVSYSFLHLTVQEFFSALVHYVDYSPEKLQKSLKDAKSYSDGRGEIFLRFLCGLSDGSTRSILTSYLDRLPVQASIDVISWVKDLFSEEQRLMEIQDRRHLLNIFFYLFETRNKILMQELLKSHRRLELCCVHMSSLDCMVLAFILKSCKNLEELILYGCTLDTEGLDRLLPALHNLHNLSLAENNLPESFCNKLASVIRNNQSLKTLVLSHNRLSGHQFSDFVVALSSPSCIIEELRFVGNSGVPDTSCIQLACGIRNNQTLKTIDLKNNRLSGPHFGDLMEALSSAENRIEELCLADNDLPHTSCIQLAHLIKKNSSLQILDLSNNRLTGPHFSDLMEALSSPECGIKELPLYNNGLSEEEKENIRKLKIDKANLNIYY</sequence>
<evidence type="ECO:0000256" key="4">
    <source>
        <dbReference type="ARBA" id="ARBA00022737"/>
    </source>
</evidence>
<dbReference type="Pfam" id="PF17779">
    <property type="entry name" value="WHD_NOD2"/>
    <property type="match status" value="1"/>
</dbReference>
<dbReference type="InterPro" id="IPR041075">
    <property type="entry name" value="NOD1/2_WH"/>
</dbReference>
<evidence type="ECO:0000259" key="10">
    <source>
        <dbReference type="PROSITE" id="PS50837"/>
    </source>
</evidence>
<dbReference type="Pfam" id="PF00560">
    <property type="entry name" value="LRR_1"/>
    <property type="match status" value="1"/>
</dbReference>
<keyword evidence="12" id="KW-1185">Reference proteome</keyword>
<keyword evidence="8" id="KW-0395">Inflammatory response</keyword>
<dbReference type="Gene3D" id="3.40.50.300">
    <property type="entry name" value="P-loop containing nucleotide triphosphate hydrolases"/>
    <property type="match status" value="1"/>
</dbReference>
<name>A0ABN9LSN3_9NEOB</name>
<comment type="caution">
    <text evidence="11">The sequence shown here is derived from an EMBL/GenBank/DDBJ whole genome shotgun (WGS) entry which is preliminary data.</text>
</comment>
<dbReference type="PROSITE" id="PS51450">
    <property type="entry name" value="LRR"/>
    <property type="match status" value="1"/>
</dbReference>
<evidence type="ECO:0000256" key="5">
    <source>
        <dbReference type="ARBA" id="ARBA00022741"/>
    </source>
</evidence>
<comment type="similarity">
    <text evidence="2">Belongs to the NLRP family.</text>
</comment>
<organism evidence="11 12">
    <name type="scientific">Ranitomeya imitator</name>
    <name type="common">mimic poison frog</name>
    <dbReference type="NCBI Taxonomy" id="111125"/>
    <lineage>
        <taxon>Eukaryota</taxon>
        <taxon>Metazoa</taxon>
        <taxon>Chordata</taxon>
        <taxon>Craniata</taxon>
        <taxon>Vertebrata</taxon>
        <taxon>Euteleostomi</taxon>
        <taxon>Amphibia</taxon>
        <taxon>Batrachia</taxon>
        <taxon>Anura</taxon>
        <taxon>Neobatrachia</taxon>
        <taxon>Hyloidea</taxon>
        <taxon>Dendrobatidae</taxon>
        <taxon>Dendrobatinae</taxon>
        <taxon>Ranitomeya</taxon>
    </lineage>
</organism>
<dbReference type="InterPro" id="IPR050637">
    <property type="entry name" value="NLRP_innate_immun_reg"/>
</dbReference>
<gene>
    <name evidence="11" type="ORF">RIMI_LOCUS12220062</name>
</gene>
<evidence type="ECO:0000256" key="2">
    <source>
        <dbReference type="ARBA" id="ARBA00008665"/>
    </source>
</evidence>
<evidence type="ECO:0000256" key="7">
    <source>
        <dbReference type="ARBA" id="ARBA00022843"/>
    </source>
</evidence>
<dbReference type="SMART" id="SM00368">
    <property type="entry name" value="LRR_RI"/>
    <property type="match status" value="5"/>
</dbReference>
<dbReference type="InterPro" id="IPR041267">
    <property type="entry name" value="NLRP_HD2"/>
</dbReference>
<dbReference type="InterPro" id="IPR027417">
    <property type="entry name" value="P-loop_NTPase"/>
</dbReference>
<keyword evidence="5" id="KW-0547">Nucleotide-binding</keyword>